<dbReference type="PANTHER" id="PTHR43563">
    <property type="entry name" value="AMINE OXIDASE"/>
    <property type="match status" value="1"/>
</dbReference>
<evidence type="ECO:0000256" key="1">
    <source>
        <dbReference type="ARBA" id="ARBA00001974"/>
    </source>
</evidence>
<evidence type="ECO:0000259" key="5">
    <source>
        <dbReference type="Pfam" id="PF01593"/>
    </source>
</evidence>
<comment type="caution">
    <text evidence="6">The sequence shown here is derived from an EMBL/GenBank/DDBJ whole genome shotgun (WGS) entry which is preliminary data.</text>
</comment>
<feature type="binding site" evidence="4">
    <location>
        <begin position="33"/>
        <end position="34"/>
    </location>
    <ligand>
        <name>FAD</name>
        <dbReference type="ChEBI" id="CHEBI:57692"/>
    </ligand>
</feature>
<organism evidence="6 7">
    <name type="scientific">Mycobacterium aquaticum</name>
    <dbReference type="NCBI Taxonomy" id="1927124"/>
    <lineage>
        <taxon>Bacteria</taxon>
        <taxon>Bacillati</taxon>
        <taxon>Actinomycetota</taxon>
        <taxon>Actinomycetes</taxon>
        <taxon>Mycobacteriales</taxon>
        <taxon>Mycobacteriaceae</taxon>
        <taxon>Mycobacterium</taxon>
    </lineage>
</organism>
<dbReference type="InterPro" id="IPR036188">
    <property type="entry name" value="FAD/NAD-bd_sf"/>
</dbReference>
<comment type="cofactor">
    <cofactor evidence="1">
        <name>FAD</name>
        <dbReference type="ChEBI" id="CHEBI:57692"/>
    </cofactor>
</comment>
<sequence length="429" mass="44724">MADVDVVVVGAGFGGLIAARDLRRAGAKVRVLEAADRVGGRAMTVNSAAGTPVDLGGQWIGHDHVKMQALAAEFGMALYPTHTGGRLAIRENGRDISLFSLTTVAAAAALVRLAVVAPFGVGMRDDRLFSDWLATVSPRRARRVVDIVMGELTSNDPDALSVAAIAASIRSGGGLRTMVTDAGGAQEALLSCGAGGLAAAVAEDLDDAVMLNCRVREIVRDDEGVVVRTTSGDSVRARHVVVAVAPPVAASITHSPALPASRDRAQRETFMGTIYKAVAVYESPFWRAAGLRGQFLDLDGPVSSAFDISPPGGPGHVCVLMPGGHARALSALDEDTRRETILGGLAANLGEAARSPLSFHEKSWHDDEFVLGGYNAFPRPGALAVLDGAFAPVGRVHWAGTESSPDYSGYFEGAVRSGERVAREVVAML</sequence>
<dbReference type="OrthoDB" id="337830at2"/>
<feature type="domain" description="Amine oxidase" evidence="5">
    <location>
        <begin position="14"/>
        <end position="425"/>
    </location>
</feature>
<dbReference type="InterPro" id="IPR050703">
    <property type="entry name" value="Flavin_MAO"/>
</dbReference>
<dbReference type="Pfam" id="PF01593">
    <property type="entry name" value="Amino_oxidase"/>
    <property type="match status" value="1"/>
</dbReference>
<dbReference type="SUPFAM" id="SSF54373">
    <property type="entry name" value="FAD-linked reductases, C-terminal domain"/>
    <property type="match status" value="1"/>
</dbReference>
<keyword evidence="3" id="KW-0560">Oxidoreductase</keyword>
<dbReference type="EMBL" id="MVHF01000033">
    <property type="protein sequence ID" value="ORA31189.1"/>
    <property type="molecule type" value="Genomic_DNA"/>
</dbReference>
<dbReference type="InterPro" id="IPR002937">
    <property type="entry name" value="Amino_oxidase"/>
</dbReference>
<feature type="binding site" evidence="4">
    <location>
        <position position="215"/>
    </location>
    <ligand>
        <name>FAD</name>
        <dbReference type="ChEBI" id="CHEBI:57692"/>
    </ligand>
</feature>
<accession>A0A1X0AMB2</accession>
<keyword evidence="7" id="KW-1185">Reference proteome</keyword>
<dbReference type="STRING" id="1927124.BST13_26215"/>
<protein>
    <submittedName>
        <fullName evidence="6">Amine oxidase</fullName>
    </submittedName>
</protein>
<evidence type="ECO:0000256" key="2">
    <source>
        <dbReference type="ARBA" id="ARBA00005995"/>
    </source>
</evidence>
<dbReference type="PANTHER" id="PTHR43563:SF1">
    <property type="entry name" value="AMINE OXIDASE [FLAVIN-CONTAINING] B"/>
    <property type="match status" value="1"/>
</dbReference>
<evidence type="ECO:0000256" key="3">
    <source>
        <dbReference type="ARBA" id="ARBA00023002"/>
    </source>
</evidence>
<evidence type="ECO:0000313" key="7">
    <source>
        <dbReference type="Proteomes" id="UP000192448"/>
    </source>
</evidence>
<proteinExistence type="inferred from homology"/>
<reference evidence="6 7" key="1">
    <citation type="submission" date="2017-02" db="EMBL/GenBank/DDBJ databases">
        <title>The new phylogeny of genus Mycobacterium.</title>
        <authorList>
            <person name="Tortoli E."/>
            <person name="Trovato A."/>
            <person name="Cirillo D.M."/>
        </authorList>
    </citation>
    <scope>NUCLEOTIDE SEQUENCE [LARGE SCALE GENOMIC DNA]</scope>
    <source>
        <strain evidence="6 7">RW6</strain>
    </source>
</reference>
<dbReference type="SUPFAM" id="SSF51905">
    <property type="entry name" value="FAD/NAD(P)-binding domain"/>
    <property type="match status" value="1"/>
</dbReference>
<dbReference type="RefSeq" id="WP_083167125.1">
    <property type="nucleotide sequence ID" value="NZ_MVHF01000033.1"/>
</dbReference>
<evidence type="ECO:0000313" key="6">
    <source>
        <dbReference type="EMBL" id="ORA31189.1"/>
    </source>
</evidence>
<dbReference type="Proteomes" id="UP000192448">
    <property type="component" value="Unassembled WGS sequence"/>
</dbReference>
<name>A0A1X0AMB2_9MYCO</name>
<dbReference type="Gene3D" id="3.50.50.60">
    <property type="entry name" value="FAD/NAD(P)-binding domain"/>
    <property type="match status" value="1"/>
</dbReference>
<gene>
    <name evidence="6" type="ORF">BST13_26215</name>
</gene>
<dbReference type="GO" id="GO:0016491">
    <property type="term" value="F:oxidoreductase activity"/>
    <property type="evidence" value="ECO:0007669"/>
    <property type="project" value="UniProtKB-KW"/>
</dbReference>
<comment type="similarity">
    <text evidence="2">Belongs to the flavin monoamine oxidase family.</text>
</comment>
<evidence type="ECO:0000256" key="4">
    <source>
        <dbReference type="PIRSR" id="PIRSR601613-1"/>
    </source>
</evidence>
<dbReference type="AlphaFoldDB" id="A0A1X0AMB2"/>
<dbReference type="PRINTS" id="PR00757">
    <property type="entry name" value="AMINEOXDASEF"/>
</dbReference>
<feature type="binding site" evidence="4">
    <location>
        <position position="402"/>
    </location>
    <ligand>
        <name>FAD</name>
        <dbReference type="ChEBI" id="CHEBI:57692"/>
    </ligand>
</feature>
<dbReference type="InterPro" id="IPR001613">
    <property type="entry name" value="Flavin_amine_oxidase"/>
</dbReference>